<dbReference type="EMBL" id="SMMX01000003">
    <property type="protein sequence ID" value="TDA22741.1"/>
    <property type="molecule type" value="Genomic_DNA"/>
</dbReference>
<dbReference type="Proteomes" id="UP000295710">
    <property type="component" value="Unassembled WGS sequence"/>
</dbReference>
<dbReference type="Pfam" id="PF18988">
    <property type="entry name" value="DUF5721"/>
    <property type="match status" value="1"/>
</dbReference>
<evidence type="ECO:0000313" key="1">
    <source>
        <dbReference type="EMBL" id="TDA22741.1"/>
    </source>
</evidence>
<gene>
    <name evidence="1" type="ORF">E1963_04970</name>
</gene>
<name>A0A4R4FGV6_9FIRM</name>
<dbReference type="InterPro" id="IPR043779">
    <property type="entry name" value="DUF5721"/>
</dbReference>
<comment type="caution">
    <text evidence="1">The sequence shown here is derived from an EMBL/GenBank/DDBJ whole genome shotgun (WGS) entry which is preliminary data.</text>
</comment>
<organism evidence="1 2">
    <name type="scientific">Extibacter muris</name>
    <dbReference type="NCBI Taxonomy" id="1796622"/>
    <lineage>
        <taxon>Bacteria</taxon>
        <taxon>Bacillati</taxon>
        <taxon>Bacillota</taxon>
        <taxon>Clostridia</taxon>
        <taxon>Lachnospirales</taxon>
        <taxon>Lachnospiraceae</taxon>
        <taxon>Extibacter</taxon>
    </lineage>
</organism>
<dbReference type="RefSeq" id="WP_132275928.1">
    <property type="nucleotide sequence ID" value="NZ_JAOBST010000005.1"/>
</dbReference>
<sequence>MITLTPDTKTCMSHLLLKDTFDSLSFIEGEITTYNKFMIDGHIHKDFYEEAPDREYSLWGGLRSYCLSIIKGKRTPLGFKLILSLGKEDFTGFLEQDGLNYRPEDIQGLYMNLKYDGCHLSCVTGTSMNTFTMDRSLEEAWDRWVRAFYAKAGIAFESSR</sequence>
<keyword evidence="2" id="KW-1185">Reference proteome</keyword>
<evidence type="ECO:0000313" key="2">
    <source>
        <dbReference type="Proteomes" id="UP000295710"/>
    </source>
</evidence>
<dbReference type="AlphaFoldDB" id="A0A4R4FGV6"/>
<reference evidence="1 2" key="1">
    <citation type="journal article" date="2016" name="Nat. Microbiol.">
        <title>The Mouse Intestinal Bacterial Collection (miBC) provides host-specific insight into cultured diversity and functional potential of the gut microbiota.</title>
        <authorList>
            <person name="Lagkouvardos I."/>
            <person name="Pukall R."/>
            <person name="Abt B."/>
            <person name="Foesel B.U."/>
            <person name="Meier-Kolthoff J.P."/>
            <person name="Kumar N."/>
            <person name="Bresciani A."/>
            <person name="Martinez I."/>
            <person name="Just S."/>
            <person name="Ziegler C."/>
            <person name="Brugiroux S."/>
            <person name="Garzetti D."/>
            <person name="Wenning M."/>
            <person name="Bui T.P."/>
            <person name="Wang J."/>
            <person name="Hugenholtz F."/>
            <person name="Plugge C.M."/>
            <person name="Peterson D.A."/>
            <person name="Hornef M.W."/>
            <person name="Baines J.F."/>
            <person name="Smidt H."/>
            <person name="Walter J."/>
            <person name="Kristiansen K."/>
            <person name="Nielsen H.B."/>
            <person name="Haller D."/>
            <person name="Overmann J."/>
            <person name="Stecher B."/>
            <person name="Clavel T."/>
        </authorList>
    </citation>
    <scope>NUCLEOTIDE SEQUENCE [LARGE SCALE GENOMIC DNA]</scope>
    <source>
        <strain evidence="1 2">DSM 28560</strain>
    </source>
</reference>
<proteinExistence type="predicted"/>
<accession>A0A4R4FGV6</accession>
<protein>
    <submittedName>
        <fullName evidence="1">Uncharacterized protein</fullName>
    </submittedName>
</protein>